<evidence type="ECO:0000256" key="7">
    <source>
        <dbReference type="ARBA" id="ARBA00047899"/>
    </source>
</evidence>
<dbReference type="PROSITE" id="PS00108">
    <property type="entry name" value="PROTEIN_KINASE_ST"/>
    <property type="match status" value="1"/>
</dbReference>
<feature type="region of interest" description="Disordered" evidence="10">
    <location>
        <begin position="302"/>
        <end position="326"/>
    </location>
</feature>
<name>A0A6G1SMT6_9ACAR</name>
<evidence type="ECO:0000256" key="3">
    <source>
        <dbReference type="ARBA" id="ARBA00022679"/>
    </source>
</evidence>
<reference evidence="12" key="1">
    <citation type="submission" date="2018-10" db="EMBL/GenBank/DDBJ databases">
        <title>Transcriptome assembly of Aceria tosichella (Wheat curl mite) Type 2.</title>
        <authorList>
            <person name="Scully E.D."/>
            <person name="Geib S.M."/>
            <person name="Palmer N.A."/>
            <person name="Gupta A.K."/>
            <person name="Sarath G."/>
            <person name="Tatineni S."/>
        </authorList>
    </citation>
    <scope>NUCLEOTIDE SEQUENCE</scope>
    <source>
        <strain evidence="12">LincolnNE</strain>
    </source>
</reference>
<evidence type="ECO:0000259" key="11">
    <source>
        <dbReference type="PROSITE" id="PS50011"/>
    </source>
</evidence>
<dbReference type="Pfam" id="PF00069">
    <property type="entry name" value="Pkinase"/>
    <property type="match status" value="1"/>
</dbReference>
<dbReference type="SUPFAM" id="SSF56112">
    <property type="entry name" value="Protein kinase-like (PK-like)"/>
    <property type="match status" value="1"/>
</dbReference>
<keyword evidence="2" id="KW-0723">Serine/threonine-protein kinase</keyword>
<evidence type="ECO:0000256" key="8">
    <source>
        <dbReference type="ARBA" id="ARBA00048679"/>
    </source>
</evidence>
<dbReference type="EC" id="2.7.11.1" evidence="1"/>
<dbReference type="InterPro" id="IPR017441">
    <property type="entry name" value="Protein_kinase_ATP_BS"/>
</dbReference>
<evidence type="ECO:0000313" key="12">
    <source>
        <dbReference type="EMBL" id="MDE51521.1"/>
    </source>
</evidence>
<dbReference type="InterPro" id="IPR011009">
    <property type="entry name" value="Kinase-like_dom_sf"/>
</dbReference>
<dbReference type="InterPro" id="IPR000719">
    <property type="entry name" value="Prot_kinase_dom"/>
</dbReference>
<dbReference type="FunFam" id="1.10.510.10:FF:000571">
    <property type="entry name" value="Maternal embryonic leucine zipper kinase"/>
    <property type="match status" value="1"/>
</dbReference>
<sequence>MASGYYDITSKTLGKGHYGVVKLARHCLTGEPVAIKIIEKSRLNSDSLNQLGTEIRILFRLSEYEHPNILKLYQTIDTEHKLYLITEYCGPHACDLHDYLSRKQCRDGLSELEAQVFFIQICSAISYCHSMGIVHRDLKPENILVTDYKHMQTANDFKYPLLKLIDFGFANQWYADEKMRTSCGTLAYSAPELLLGEPYDGTKVDVWGLGLMLYILLYGGNPFMQINDNETLTKILDCSFATPARDNIDFNAIDLVRSLIKRNPDTRLPIDAILKHKWFSNAPKTLEFMLKYKLRLEQQTTNTTTTTTSPNVMLASPNTPTNLTNTKSLPKLVTQIVSSTTLPSISESGPLNNINRSVDDNQVLMGGDCTSETTKPSYNRTRSLSITRSYVVTSHQSNLPQARSSNNLEKSIQSPNSSNPMNTSPRPLSSLAHGSPLFRPTSPDVRGSVEPTEEEIGLHERVLQEIFRLTTVIDSKSSVEASLKNARFAHRQFNQNSIQPAHSSRRRTSTGLVRLLGQNKNGHHLESDDQQATENFHTYDLNDNRQDKLDKPSVRLSNDDYIYATYQLTRDKILRFEQEKIRRQANEDGECNKDASIRINECLSGQDVIPEEDTYQDEQGNTTAKLAPSVTSESSRNDQFSSKENDNNTRLQQRKLLQPQHKMRDKFTSFFRSSSSGSNGSLSMTHDSQNPEDGYSNPLETHHEAFSDHHTEMGSSAARCFGSKTDPYENSMAYALPLARKCSLVSEEGCSGEPQEN</sequence>
<dbReference type="SMART" id="SM00220">
    <property type="entry name" value="S_TKc"/>
    <property type="match status" value="1"/>
</dbReference>
<dbReference type="PANTHER" id="PTHR24346">
    <property type="entry name" value="MAP/MICROTUBULE AFFINITY-REGULATING KINASE"/>
    <property type="match status" value="1"/>
</dbReference>
<keyword evidence="5 12" id="KW-0418">Kinase</keyword>
<dbReference type="InterPro" id="IPR008271">
    <property type="entry name" value="Ser/Thr_kinase_AS"/>
</dbReference>
<feature type="compositionally biased region" description="Low complexity" evidence="10">
    <location>
        <begin position="414"/>
        <end position="427"/>
    </location>
</feature>
<dbReference type="Gene3D" id="1.10.510.10">
    <property type="entry name" value="Transferase(Phosphotransferase) domain 1"/>
    <property type="match status" value="1"/>
</dbReference>
<feature type="compositionally biased region" description="Polar residues" evidence="10">
    <location>
        <begin position="394"/>
        <end position="413"/>
    </location>
</feature>
<evidence type="ECO:0000256" key="10">
    <source>
        <dbReference type="SAM" id="MobiDB-lite"/>
    </source>
</evidence>
<evidence type="ECO:0000256" key="4">
    <source>
        <dbReference type="ARBA" id="ARBA00022741"/>
    </source>
</evidence>
<keyword evidence="6 9" id="KW-0067">ATP-binding</keyword>
<evidence type="ECO:0000256" key="6">
    <source>
        <dbReference type="ARBA" id="ARBA00022840"/>
    </source>
</evidence>
<dbReference type="FunFam" id="3.30.200.20:FF:000003">
    <property type="entry name" value="Non-specific serine/threonine protein kinase"/>
    <property type="match status" value="1"/>
</dbReference>
<dbReference type="GO" id="GO:0004674">
    <property type="term" value="F:protein serine/threonine kinase activity"/>
    <property type="evidence" value="ECO:0007669"/>
    <property type="project" value="UniProtKB-KW"/>
</dbReference>
<evidence type="ECO:0000256" key="5">
    <source>
        <dbReference type="ARBA" id="ARBA00022777"/>
    </source>
</evidence>
<accession>A0A6G1SMT6</accession>
<dbReference type="EMBL" id="GGYP01006750">
    <property type="protein sequence ID" value="MDE51521.1"/>
    <property type="molecule type" value="Transcribed_RNA"/>
</dbReference>
<keyword evidence="4 9" id="KW-0547">Nucleotide-binding</keyword>
<feature type="compositionally biased region" description="Polar residues" evidence="10">
    <location>
        <begin position="316"/>
        <end position="326"/>
    </location>
</feature>
<evidence type="ECO:0000256" key="1">
    <source>
        <dbReference type="ARBA" id="ARBA00012513"/>
    </source>
</evidence>
<comment type="catalytic activity">
    <reaction evidence="7">
        <text>L-threonyl-[protein] + ATP = O-phospho-L-threonyl-[protein] + ADP + H(+)</text>
        <dbReference type="Rhea" id="RHEA:46608"/>
        <dbReference type="Rhea" id="RHEA-COMP:11060"/>
        <dbReference type="Rhea" id="RHEA-COMP:11605"/>
        <dbReference type="ChEBI" id="CHEBI:15378"/>
        <dbReference type="ChEBI" id="CHEBI:30013"/>
        <dbReference type="ChEBI" id="CHEBI:30616"/>
        <dbReference type="ChEBI" id="CHEBI:61977"/>
        <dbReference type="ChEBI" id="CHEBI:456216"/>
        <dbReference type="EC" id="2.7.11.1"/>
    </reaction>
</comment>
<dbReference type="PROSITE" id="PS50011">
    <property type="entry name" value="PROTEIN_KINASE_DOM"/>
    <property type="match status" value="1"/>
</dbReference>
<evidence type="ECO:0000256" key="2">
    <source>
        <dbReference type="ARBA" id="ARBA00022527"/>
    </source>
</evidence>
<gene>
    <name evidence="12" type="primary">Snrk</name>
    <name evidence="12" type="ORF">g.8604</name>
</gene>
<feature type="region of interest" description="Disordered" evidence="10">
    <location>
        <begin position="612"/>
        <end position="701"/>
    </location>
</feature>
<dbReference type="GO" id="GO:0005737">
    <property type="term" value="C:cytoplasm"/>
    <property type="evidence" value="ECO:0007669"/>
    <property type="project" value="TreeGrafter"/>
</dbReference>
<dbReference type="GO" id="GO:0005524">
    <property type="term" value="F:ATP binding"/>
    <property type="evidence" value="ECO:0007669"/>
    <property type="project" value="UniProtKB-UniRule"/>
</dbReference>
<proteinExistence type="predicted"/>
<comment type="catalytic activity">
    <reaction evidence="8">
        <text>L-seryl-[protein] + ATP = O-phospho-L-seryl-[protein] + ADP + H(+)</text>
        <dbReference type="Rhea" id="RHEA:17989"/>
        <dbReference type="Rhea" id="RHEA-COMP:9863"/>
        <dbReference type="Rhea" id="RHEA-COMP:11604"/>
        <dbReference type="ChEBI" id="CHEBI:15378"/>
        <dbReference type="ChEBI" id="CHEBI:29999"/>
        <dbReference type="ChEBI" id="CHEBI:30616"/>
        <dbReference type="ChEBI" id="CHEBI:83421"/>
        <dbReference type="ChEBI" id="CHEBI:456216"/>
        <dbReference type="EC" id="2.7.11.1"/>
    </reaction>
</comment>
<protein>
    <recommendedName>
        <fullName evidence="1">non-specific serine/threonine protein kinase</fullName>
        <ecNumber evidence="1">2.7.11.1</ecNumber>
    </recommendedName>
</protein>
<dbReference type="PROSITE" id="PS00107">
    <property type="entry name" value="PROTEIN_KINASE_ATP"/>
    <property type="match status" value="1"/>
</dbReference>
<feature type="compositionally biased region" description="Low complexity" evidence="10">
    <location>
        <begin position="669"/>
        <end position="683"/>
    </location>
</feature>
<keyword evidence="3" id="KW-0808">Transferase</keyword>
<evidence type="ECO:0000256" key="9">
    <source>
        <dbReference type="PROSITE-ProRule" id="PRU10141"/>
    </source>
</evidence>
<dbReference type="GO" id="GO:0035556">
    <property type="term" value="P:intracellular signal transduction"/>
    <property type="evidence" value="ECO:0007669"/>
    <property type="project" value="TreeGrafter"/>
</dbReference>
<feature type="region of interest" description="Disordered" evidence="10">
    <location>
        <begin position="394"/>
        <end position="456"/>
    </location>
</feature>
<feature type="domain" description="Protein kinase" evidence="11">
    <location>
        <begin position="7"/>
        <end position="279"/>
    </location>
</feature>
<organism evidence="12">
    <name type="scientific">Aceria tosichella</name>
    <name type="common">wheat curl mite</name>
    <dbReference type="NCBI Taxonomy" id="561515"/>
    <lineage>
        <taxon>Eukaryota</taxon>
        <taxon>Metazoa</taxon>
        <taxon>Ecdysozoa</taxon>
        <taxon>Arthropoda</taxon>
        <taxon>Chelicerata</taxon>
        <taxon>Arachnida</taxon>
        <taxon>Acari</taxon>
        <taxon>Acariformes</taxon>
        <taxon>Trombidiformes</taxon>
        <taxon>Prostigmata</taxon>
        <taxon>Eupodina</taxon>
        <taxon>Eriophyoidea</taxon>
        <taxon>Eriophyidae</taxon>
        <taxon>Eriophyinae</taxon>
        <taxon>Aceriini</taxon>
        <taxon>Aceria</taxon>
    </lineage>
</organism>
<feature type="binding site" evidence="9">
    <location>
        <position position="36"/>
    </location>
    <ligand>
        <name>ATP</name>
        <dbReference type="ChEBI" id="CHEBI:30616"/>
    </ligand>
</feature>
<dbReference type="AlphaFoldDB" id="A0A6G1SMT6"/>
<feature type="compositionally biased region" description="Polar residues" evidence="10">
    <location>
        <begin position="617"/>
        <end position="640"/>
    </location>
</feature>
<dbReference type="PANTHER" id="PTHR24346:SF45">
    <property type="entry name" value="PROTEIN KINASE DOMAIN-CONTAINING PROTEIN"/>
    <property type="match status" value="1"/>
</dbReference>
<dbReference type="CDD" id="cd14003">
    <property type="entry name" value="STKc_AMPK-like"/>
    <property type="match status" value="1"/>
</dbReference>